<dbReference type="AlphaFoldDB" id="A0A8S1H3M1"/>
<reference evidence="7" key="1">
    <citation type="submission" date="2020-10" db="EMBL/GenBank/DDBJ databases">
        <authorList>
            <person name="Kikuchi T."/>
        </authorList>
    </citation>
    <scope>NUCLEOTIDE SEQUENCE</scope>
    <source>
        <strain evidence="7">NKZ352</strain>
    </source>
</reference>
<evidence type="ECO:0000256" key="1">
    <source>
        <dbReference type="ARBA" id="ARBA00010926"/>
    </source>
</evidence>
<dbReference type="InterPro" id="IPR032640">
    <property type="entry name" value="AMPK1_CBM"/>
</dbReference>
<feature type="domain" description="TAR DNA-binding protein 43 N-terminal" evidence="6">
    <location>
        <begin position="19"/>
        <end position="81"/>
    </location>
</feature>
<accession>A0A8S1H3M1</accession>
<evidence type="ECO:0000313" key="7">
    <source>
        <dbReference type="EMBL" id="CAD6189398.1"/>
    </source>
</evidence>
<feature type="region of interest" description="Disordered" evidence="4">
    <location>
        <begin position="311"/>
        <end position="336"/>
    </location>
</feature>
<dbReference type="Proteomes" id="UP000835052">
    <property type="component" value="Unassembled WGS sequence"/>
</dbReference>
<dbReference type="Gene3D" id="2.60.40.10">
    <property type="entry name" value="Immunoglobulins"/>
    <property type="match status" value="1"/>
</dbReference>
<dbReference type="EMBL" id="CAJGYM010000010">
    <property type="protein sequence ID" value="CAD6189398.1"/>
    <property type="molecule type" value="Genomic_DNA"/>
</dbReference>
<dbReference type="GO" id="GO:0007165">
    <property type="term" value="P:signal transduction"/>
    <property type="evidence" value="ECO:0007669"/>
    <property type="project" value="TreeGrafter"/>
</dbReference>
<dbReference type="GO" id="GO:0005737">
    <property type="term" value="C:cytoplasm"/>
    <property type="evidence" value="ECO:0007669"/>
    <property type="project" value="TreeGrafter"/>
</dbReference>
<comment type="function">
    <text evidence="2">Non-catalytic subunit of AMP-activated protein kinase (AMPK), an energy sensor protein kinase that plays a key role in regulating cellular energy metabolism. In response to reduction of intracellular ATP levels, AMPK activates energy-producing pathways and inhibits energy-consuming processes: inhibits protein, carbohydrate and lipid biosynthesis, as well as cell growth and proliferation. AMPK acts via direct phosphorylation of metabolic enzymes, and by longer-term effects via phosphorylation of transcription regulators. Also acts as a regulator of cellular polarity by remodeling the actin cytoskeleton; probably by indirectly activating myosin. Beta non-catalytic subunit acts as a scaffold on which the AMPK complex assembles, via its C-terminus that bridges alpha (PRKAA1 or PRKAA2) and gamma subunits (PRKAG1, PRKAG2 or PRKAG3).</text>
</comment>
<evidence type="ECO:0000259" key="6">
    <source>
        <dbReference type="Pfam" id="PF18694"/>
    </source>
</evidence>
<dbReference type="CDD" id="cd02859">
    <property type="entry name" value="E_set_AMPKbeta_like_N"/>
    <property type="match status" value="1"/>
</dbReference>
<feature type="compositionally biased region" description="Basic and acidic residues" evidence="4">
    <location>
        <begin position="218"/>
        <end position="234"/>
    </location>
</feature>
<protein>
    <recommendedName>
        <fullName evidence="9">AMP-activated protein kinase glycogen-binding domain-containing protein</fullName>
    </recommendedName>
</protein>
<dbReference type="InterPro" id="IPR014756">
    <property type="entry name" value="Ig_E-set"/>
</dbReference>
<evidence type="ECO:0000256" key="3">
    <source>
        <dbReference type="SAM" id="Coils"/>
    </source>
</evidence>
<evidence type="ECO:0000259" key="5">
    <source>
        <dbReference type="Pfam" id="PF16561"/>
    </source>
</evidence>
<dbReference type="GO" id="GO:0031588">
    <property type="term" value="C:nucleotide-activated protein kinase complex"/>
    <property type="evidence" value="ECO:0007669"/>
    <property type="project" value="TreeGrafter"/>
</dbReference>
<feature type="coiled-coil region" evidence="3">
    <location>
        <begin position="339"/>
        <end position="380"/>
    </location>
</feature>
<evidence type="ECO:0000313" key="8">
    <source>
        <dbReference type="Proteomes" id="UP000835052"/>
    </source>
</evidence>
<feature type="compositionally biased region" description="Basic and acidic residues" evidence="4">
    <location>
        <begin position="325"/>
        <end position="334"/>
    </location>
</feature>
<dbReference type="GO" id="GO:0019901">
    <property type="term" value="F:protein kinase binding"/>
    <property type="evidence" value="ECO:0007669"/>
    <property type="project" value="TreeGrafter"/>
</dbReference>
<dbReference type="GO" id="GO:0005634">
    <property type="term" value="C:nucleus"/>
    <property type="evidence" value="ECO:0007669"/>
    <property type="project" value="TreeGrafter"/>
</dbReference>
<dbReference type="InterPro" id="IPR013783">
    <property type="entry name" value="Ig-like_fold"/>
</dbReference>
<dbReference type="CDD" id="cd19609">
    <property type="entry name" value="NTD_TDP-43"/>
    <property type="match status" value="1"/>
</dbReference>
<proteinExistence type="inferred from homology"/>
<feature type="region of interest" description="Disordered" evidence="4">
    <location>
        <begin position="120"/>
        <end position="148"/>
    </location>
</feature>
<dbReference type="Pfam" id="PF18694">
    <property type="entry name" value="TDP-43_N"/>
    <property type="match status" value="1"/>
</dbReference>
<dbReference type="SUPFAM" id="SSF81296">
    <property type="entry name" value="E set domains"/>
    <property type="match status" value="1"/>
</dbReference>
<feature type="domain" description="AMP-activated protein kinase glycogen-binding" evidence="5">
    <location>
        <begin position="540"/>
        <end position="612"/>
    </location>
</feature>
<dbReference type="OrthoDB" id="5917859at2759"/>
<sequence length="613" mass="69519">MASAVTQLPKSNWVRLELETVQVNLDNDTSLNFATVQSVVPGAHGLYYREDGERKALPFDTNTGKVLPPTSGWEAQPIYIHLAHGSRHGVHFSDYSKANQQFEKNISAVQKLFAIAGMGGHRQSKIEKPRARSQSKKGPKSGYEAQPENVHISDESDNVGLLIEQKDKQVEKLVHKNAELKLRLKETRHDLQEALQKLKEYENKAAQGPRSPVSETENVQKTEVPDNSEHEETVRNLTQRIETLKRENEEKRSHDFKEKDEEINNLHNVIEDLRAQLAKSEKEKVENQNKVGEHEDMLKSAKEKVAYLESQLSHDTPVNKGRSRPPSESHDDTSIKVQVRSLETKLQLAQNSIRTLESEKQKLQEQNWYANEQIGKLEQENGYLKGITDQLKLRADSSSSAQILQEKDKRIWELAEEKSKMEWRMGELTQWWSDAKWKIGELESAVNQQRYLLDTANTKIQNLNDRLIEEVSSNKSSDKNVFSVHPGFQGNWQVGPASAPGPISYQPVPSYGLPPAIPSFVSYPSNSQQFGVNKIRITIEDTEDEVFLTGSFTNWQCALRCEKQTNGKKGVSVDLPRGRYEFRFLVSGQWKTSGDYSLVPNGLGGMNNVLNVD</sequence>
<keyword evidence="3" id="KW-0175">Coiled coil</keyword>
<dbReference type="Pfam" id="PF16561">
    <property type="entry name" value="AMPK1_CBM"/>
    <property type="match status" value="1"/>
</dbReference>
<comment type="caution">
    <text evidence="7">The sequence shown here is derived from an EMBL/GenBank/DDBJ whole genome shotgun (WGS) entry which is preliminary data.</text>
</comment>
<organism evidence="7 8">
    <name type="scientific">Caenorhabditis auriculariae</name>
    <dbReference type="NCBI Taxonomy" id="2777116"/>
    <lineage>
        <taxon>Eukaryota</taxon>
        <taxon>Metazoa</taxon>
        <taxon>Ecdysozoa</taxon>
        <taxon>Nematoda</taxon>
        <taxon>Chromadorea</taxon>
        <taxon>Rhabditida</taxon>
        <taxon>Rhabditina</taxon>
        <taxon>Rhabditomorpha</taxon>
        <taxon>Rhabditoidea</taxon>
        <taxon>Rhabditidae</taxon>
        <taxon>Peloderinae</taxon>
        <taxon>Caenorhabditis</taxon>
    </lineage>
</organism>
<evidence type="ECO:0000256" key="4">
    <source>
        <dbReference type="SAM" id="MobiDB-lite"/>
    </source>
</evidence>
<gene>
    <name evidence="7" type="ORF">CAUJ_LOCUS5317</name>
</gene>
<feature type="region of interest" description="Disordered" evidence="4">
    <location>
        <begin position="203"/>
        <end position="234"/>
    </location>
</feature>
<evidence type="ECO:0000256" key="2">
    <source>
        <dbReference type="ARBA" id="ARBA00025180"/>
    </source>
</evidence>
<dbReference type="PANTHER" id="PTHR10343:SF91">
    <property type="entry name" value="AMPK1_CBM DOMAIN-CONTAINING PROTEIN"/>
    <property type="match status" value="1"/>
</dbReference>
<dbReference type="InterPro" id="IPR050827">
    <property type="entry name" value="CRP1_MDG1_kinase"/>
</dbReference>
<dbReference type="PANTHER" id="PTHR10343">
    <property type="entry name" value="5'-AMP-ACTIVATED PROTEIN KINASE , BETA SUBUNIT"/>
    <property type="match status" value="1"/>
</dbReference>
<evidence type="ECO:0008006" key="9">
    <source>
        <dbReference type="Google" id="ProtNLM"/>
    </source>
</evidence>
<dbReference type="InterPro" id="IPR041105">
    <property type="entry name" value="TDP-43_N"/>
</dbReference>
<name>A0A8S1H3M1_9PELO</name>
<comment type="similarity">
    <text evidence="1">Belongs to the 5'-AMP-activated protein kinase beta subunit family.</text>
</comment>
<keyword evidence="8" id="KW-1185">Reference proteome</keyword>